<dbReference type="KEGG" id="puo:RZN69_11335"/>
<dbReference type="Proteomes" id="UP001304300">
    <property type="component" value="Chromosome"/>
</dbReference>
<dbReference type="EMBL" id="CP136920">
    <property type="protein sequence ID" value="WOO43682.1"/>
    <property type="molecule type" value="Genomic_DNA"/>
</dbReference>
<feature type="compositionally biased region" description="Low complexity" evidence="1">
    <location>
        <begin position="148"/>
        <end position="157"/>
    </location>
</feature>
<keyword evidence="4" id="KW-1185">Reference proteome</keyword>
<proteinExistence type="predicted"/>
<feature type="compositionally biased region" description="Polar residues" evidence="1">
    <location>
        <begin position="165"/>
        <end position="179"/>
    </location>
</feature>
<feature type="region of interest" description="Disordered" evidence="1">
    <location>
        <begin position="148"/>
        <end position="242"/>
    </location>
</feature>
<feature type="signal peptide" evidence="2">
    <location>
        <begin position="1"/>
        <end position="27"/>
    </location>
</feature>
<gene>
    <name evidence="3" type="ORF">RZN69_11335</name>
</gene>
<dbReference type="AlphaFoldDB" id="A0AAQ3QY41"/>
<organism evidence="3 4">
    <name type="scientific">Rubellicoccus peritrichatus</name>
    <dbReference type="NCBI Taxonomy" id="3080537"/>
    <lineage>
        <taxon>Bacteria</taxon>
        <taxon>Pseudomonadati</taxon>
        <taxon>Verrucomicrobiota</taxon>
        <taxon>Opitutia</taxon>
        <taxon>Puniceicoccales</taxon>
        <taxon>Cerasicoccaceae</taxon>
        <taxon>Rubellicoccus</taxon>
    </lineage>
</organism>
<evidence type="ECO:0000313" key="4">
    <source>
        <dbReference type="Proteomes" id="UP001304300"/>
    </source>
</evidence>
<evidence type="ECO:0000313" key="3">
    <source>
        <dbReference type="EMBL" id="WOO43682.1"/>
    </source>
</evidence>
<protein>
    <submittedName>
        <fullName evidence="3">Uncharacterized protein</fullName>
    </submittedName>
</protein>
<feature type="compositionally biased region" description="Low complexity" evidence="1">
    <location>
        <begin position="188"/>
        <end position="212"/>
    </location>
</feature>
<evidence type="ECO:0000256" key="1">
    <source>
        <dbReference type="SAM" id="MobiDB-lite"/>
    </source>
</evidence>
<feature type="compositionally biased region" description="Pro residues" evidence="1">
    <location>
        <begin position="218"/>
        <end position="242"/>
    </location>
</feature>
<accession>A0AAQ3QY41</accession>
<dbReference type="RefSeq" id="WP_317836274.1">
    <property type="nucleotide sequence ID" value="NZ_CP136920.1"/>
</dbReference>
<reference evidence="3 4" key="1">
    <citation type="submission" date="2023-10" db="EMBL/GenBank/DDBJ databases">
        <title>Rubellicoccus peritrichatus gen. nov., sp. nov., isolated from an algae of coral reef tank.</title>
        <authorList>
            <person name="Luo J."/>
        </authorList>
    </citation>
    <scope>NUCLEOTIDE SEQUENCE [LARGE SCALE GENOMIC DNA]</scope>
    <source>
        <strain evidence="3 4">CR14</strain>
    </source>
</reference>
<name>A0AAQ3QY41_9BACT</name>
<keyword evidence="2" id="KW-0732">Signal</keyword>
<feature type="chain" id="PRO_5043020439" evidence="2">
    <location>
        <begin position="28"/>
        <end position="242"/>
    </location>
</feature>
<sequence length="242" mass="25723">MVASLLSKSVSRGVLLLAALSTCTLFGAPGESNLITNSPFLPPGWGKKEPVKEEPPPVVAKGPLSRELEFRGIFEMNGVTKFSVFDKAEQKGHWVPLNGGDSKYTIVRYNEPKKSIMVKSAGRLEEIFLLAADDKPMPVVGAAATNAANRATPRGNPNIPPPPNATVNQRNTTNRSGTTVPRRRIIRRSSSGNNNTATSNSATNSNNTSTSNPQLPSNIPPPPNFTPGPPPSFTPPPPPATN</sequence>
<evidence type="ECO:0000256" key="2">
    <source>
        <dbReference type="SAM" id="SignalP"/>
    </source>
</evidence>